<evidence type="ECO:0000313" key="2">
    <source>
        <dbReference type="EMBL" id="KAF2453210.1"/>
    </source>
</evidence>
<gene>
    <name evidence="2" type="ORF">BDY21DRAFT_143126</name>
</gene>
<organism evidence="2 3">
    <name type="scientific">Lineolata rhizophorae</name>
    <dbReference type="NCBI Taxonomy" id="578093"/>
    <lineage>
        <taxon>Eukaryota</taxon>
        <taxon>Fungi</taxon>
        <taxon>Dikarya</taxon>
        <taxon>Ascomycota</taxon>
        <taxon>Pezizomycotina</taxon>
        <taxon>Dothideomycetes</taxon>
        <taxon>Dothideomycetes incertae sedis</taxon>
        <taxon>Lineolatales</taxon>
        <taxon>Lineolataceae</taxon>
        <taxon>Lineolata</taxon>
    </lineage>
</organism>
<evidence type="ECO:0000313" key="3">
    <source>
        <dbReference type="Proteomes" id="UP000799766"/>
    </source>
</evidence>
<sequence>MMPGCAPLSIESRVPVLRQAGATTGRAVAGQHSHRGLFQLRVAMGRSGGSIWRCGNQRSLGSLPGPLQPILGRETNTPVSAPLVGCAALRFMRGEPGCRGILIGSGAKISDPRGCNADELRSSREKSANEEQVSEPARWHKNLRKLSFESVCAA</sequence>
<keyword evidence="3" id="KW-1185">Reference proteome</keyword>
<feature type="region of interest" description="Disordered" evidence="1">
    <location>
        <begin position="112"/>
        <end position="134"/>
    </location>
</feature>
<dbReference type="EMBL" id="MU001699">
    <property type="protein sequence ID" value="KAF2453210.1"/>
    <property type="molecule type" value="Genomic_DNA"/>
</dbReference>
<evidence type="ECO:0000256" key="1">
    <source>
        <dbReference type="SAM" id="MobiDB-lite"/>
    </source>
</evidence>
<dbReference type="AlphaFoldDB" id="A0A6A6NN78"/>
<proteinExistence type="predicted"/>
<name>A0A6A6NN78_9PEZI</name>
<accession>A0A6A6NN78</accession>
<dbReference type="Proteomes" id="UP000799766">
    <property type="component" value="Unassembled WGS sequence"/>
</dbReference>
<protein>
    <submittedName>
        <fullName evidence="2">Uncharacterized protein</fullName>
    </submittedName>
</protein>
<feature type="compositionally biased region" description="Basic and acidic residues" evidence="1">
    <location>
        <begin position="116"/>
        <end position="129"/>
    </location>
</feature>
<reference evidence="2" key="1">
    <citation type="journal article" date="2020" name="Stud. Mycol.">
        <title>101 Dothideomycetes genomes: a test case for predicting lifestyles and emergence of pathogens.</title>
        <authorList>
            <person name="Haridas S."/>
            <person name="Albert R."/>
            <person name="Binder M."/>
            <person name="Bloem J."/>
            <person name="Labutti K."/>
            <person name="Salamov A."/>
            <person name="Andreopoulos B."/>
            <person name="Baker S."/>
            <person name="Barry K."/>
            <person name="Bills G."/>
            <person name="Bluhm B."/>
            <person name="Cannon C."/>
            <person name="Castanera R."/>
            <person name="Culley D."/>
            <person name="Daum C."/>
            <person name="Ezra D."/>
            <person name="Gonzalez J."/>
            <person name="Henrissat B."/>
            <person name="Kuo A."/>
            <person name="Liang C."/>
            <person name="Lipzen A."/>
            <person name="Lutzoni F."/>
            <person name="Magnuson J."/>
            <person name="Mondo S."/>
            <person name="Nolan M."/>
            <person name="Ohm R."/>
            <person name="Pangilinan J."/>
            <person name="Park H.-J."/>
            <person name="Ramirez L."/>
            <person name="Alfaro M."/>
            <person name="Sun H."/>
            <person name="Tritt A."/>
            <person name="Yoshinaga Y."/>
            <person name="Zwiers L.-H."/>
            <person name="Turgeon B."/>
            <person name="Goodwin S."/>
            <person name="Spatafora J."/>
            <person name="Crous P."/>
            <person name="Grigoriev I."/>
        </authorList>
    </citation>
    <scope>NUCLEOTIDE SEQUENCE</scope>
    <source>
        <strain evidence="2">ATCC 16933</strain>
    </source>
</reference>